<dbReference type="InterPro" id="IPR036388">
    <property type="entry name" value="WH-like_DNA-bd_sf"/>
</dbReference>
<comment type="caution">
    <text evidence="8">The sequence shown here is derived from an EMBL/GenBank/DDBJ whole genome shotgun (WGS) entry which is preliminary data.</text>
</comment>
<evidence type="ECO:0000313" key="9">
    <source>
        <dbReference type="Proteomes" id="UP000308978"/>
    </source>
</evidence>
<feature type="domain" description="RNA polymerase sigma factor 70 region 4 type 2" evidence="7">
    <location>
        <begin position="107"/>
        <end position="159"/>
    </location>
</feature>
<keyword evidence="5" id="KW-0804">Transcription</keyword>
<dbReference type="InterPro" id="IPR013324">
    <property type="entry name" value="RNA_pol_sigma_r3/r4-like"/>
</dbReference>
<keyword evidence="4" id="KW-0238">DNA-binding</keyword>
<sequence length="167" mass="18807">MQRMIEDHGAAVYRLAFSRLRNAADAEDVSQTVFLKLHAAAPSFVDTDHERAWLLRVTVNCCNDLHRSPWRRFVARGDSAAEAAEEALALQACDQHRAQAANEEMGQRIEDAIESLTDVQRTVVHLFYYEDRSTLDIAAITGLRAATVRSHLHRARKALEQQLGDLL</sequence>
<organism evidence="8 9">
    <name type="scientific">Adlercreutzia caecimuris</name>
    <dbReference type="NCBI Taxonomy" id="671266"/>
    <lineage>
        <taxon>Bacteria</taxon>
        <taxon>Bacillati</taxon>
        <taxon>Actinomycetota</taxon>
        <taxon>Coriobacteriia</taxon>
        <taxon>Eggerthellales</taxon>
        <taxon>Eggerthellaceae</taxon>
        <taxon>Adlercreutzia</taxon>
    </lineage>
</organism>
<dbReference type="NCBIfam" id="TIGR02937">
    <property type="entry name" value="sigma70-ECF"/>
    <property type="match status" value="1"/>
</dbReference>
<evidence type="ECO:0000256" key="1">
    <source>
        <dbReference type="ARBA" id="ARBA00010641"/>
    </source>
</evidence>
<dbReference type="GO" id="GO:0003677">
    <property type="term" value="F:DNA binding"/>
    <property type="evidence" value="ECO:0007669"/>
    <property type="project" value="UniProtKB-KW"/>
</dbReference>
<protein>
    <submittedName>
        <fullName evidence="8">RNA polymerase sigma factor</fullName>
    </submittedName>
</protein>
<evidence type="ECO:0000259" key="6">
    <source>
        <dbReference type="Pfam" id="PF04542"/>
    </source>
</evidence>
<comment type="similarity">
    <text evidence="1">Belongs to the sigma-70 factor family. ECF subfamily.</text>
</comment>
<gene>
    <name evidence="8" type="ORF">E5986_06470</name>
</gene>
<name>A0A4S4G3K2_9ACTN</name>
<dbReference type="GO" id="GO:0006352">
    <property type="term" value="P:DNA-templated transcription initiation"/>
    <property type="evidence" value="ECO:0007669"/>
    <property type="project" value="InterPro"/>
</dbReference>
<dbReference type="InterPro" id="IPR007627">
    <property type="entry name" value="RNA_pol_sigma70_r2"/>
</dbReference>
<dbReference type="Gene3D" id="1.10.10.10">
    <property type="entry name" value="Winged helix-like DNA-binding domain superfamily/Winged helix DNA-binding domain"/>
    <property type="match status" value="1"/>
</dbReference>
<dbReference type="InterPro" id="IPR013249">
    <property type="entry name" value="RNA_pol_sigma70_r4_t2"/>
</dbReference>
<evidence type="ECO:0000313" key="8">
    <source>
        <dbReference type="EMBL" id="THG37418.1"/>
    </source>
</evidence>
<dbReference type="SUPFAM" id="SSF88659">
    <property type="entry name" value="Sigma3 and sigma4 domains of RNA polymerase sigma factors"/>
    <property type="match status" value="1"/>
</dbReference>
<reference evidence="8 9" key="1">
    <citation type="submission" date="2019-04" db="EMBL/GenBank/DDBJ databases">
        <title>Microbes associate with the intestines of laboratory mice.</title>
        <authorList>
            <person name="Navarre W."/>
            <person name="Wong E."/>
            <person name="Huang K.C."/>
            <person name="Tropini C."/>
            <person name="Ng K."/>
            <person name="Yu B."/>
        </authorList>
    </citation>
    <scope>NUCLEOTIDE SEQUENCE [LARGE SCALE GENOMIC DNA]</scope>
    <source>
        <strain evidence="8 9">NM80_B27</strain>
    </source>
</reference>
<dbReference type="InterPro" id="IPR013325">
    <property type="entry name" value="RNA_pol_sigma_r2"/>
</dbReference>
<dbReference type="EMBL" id="SSTJ01000006">
    <property type="protein sequence ID" value="THG37418.1"/>
    <property type="molecule type" value="Genomic_DNA"/>
</dbReference>
<dbReference type="InterPro" id="IPR014284">
    <property type="entry name" value="RNA_pol_sigma-70_dom"/>
</dbReference>
<dbReference type="Gene3D" id="1.10.1740.10">
    <property type="match status" value="1"/>
</dbReference>
<dbReference type="AlphaFoldDB" id="A0A4S4G3K2"/>
<evidence type="ECO:0000256" key="4">
    <source>
        <dbReference type="ARBA" id="ARBA00023125"/>
    </source>
</evidence>
<dbReference type="GO" id="GO:0016987">
    <property type="term" value="F:sigma factor activity"/>
    <property type="evidence" value="ECO:0007669"/>
    <property type="project" value="UniProtKB-KW"/>
</dbReference>
<dbReference type="PANTHER" id="PTHR43133">
    <property type="entry name" value="RNA POLYMERASE ECF-TYPE SIGMA FACTO"/>
    <property type="match status" value="1"/>
</dbReference>
<evidence type="ECO:0000259" key="7">
    <source>
        <dbReference type="Pfam" id="PF08281"/>
    </source>
</evidence>
<dbReference type="PANTHER" id="PTHR43133:SF8">
    <property type="entry name" value="RNA POLYMERASE SIGMA FACTOR HI_1459-RELATED"/>
    <property type="match status" value="1"/>
</dbReference>
<dbReference type="Pfam" id="PF04542">
    <property type="entry name" value="Sigma70_r2"/>
    <property type="match status" value="1"/>
</dbReference>
<dbReference type="Pfam" id="PF08281">
    <property type="entry name" value="Sigma70_r4_2"/>
    <property type="match status" value="1"/>
</dbReference>
<evidence type="ECO:0000256" key="2">
    <source>
        <dbReference type="ARBA" id="ARBA00023015"/>
    </source>
</evidence>
<accession>A0A4S4G3K2</accession>
<feature type="domain" description="RNA polymerase sigma-70 region 2" evidence="6">
    <location>
        <begin position="4"/>
        <end position="71"/>
    </location>
</feature>
<dbReference type="SUPFAM" id="SSF88946">
    <property type="entry name" value="Sigma2 domain of RNA polymerase sigma factors"/>
    <property type="match status" value="1"/>
</dbReference>
<proteinExistence type="inferred from homology"/>
<evidence type="ECO:0000256" key="5">
    <source>
        <dbReference type="ARBA" id="ARBA00023163"/>
    </source>
</evidence>
<keyword evidence="3" id="KW-0731">Sigma factor</keyword>
<keyword evidence="2" id="KW-0805">Transcription regulation</keyword>
<dbReference type="InterPro" id="IPR039425">
    <property type="entry name" value="RNA_pol_sigma-70-like"/>
</dbReference>
<evidence type="ECO:0000256" key="3">
    <source>
        <dbReference type="ARBA" id="ARBA00023082"/>
    </source>
</evidence>
<dbReference type="Proteomes" id="UP000308978">
    <property type="component" value="Unassembled WGS sequence"/>
</dbReference>
<dbReference type="CDD" id="cd06171">
    <property type="entry name" value="Sigma70_r4"/>
    <property type="match status" value="1"/>
</dbReference>